<dbReference type="InterPro" id="IPR006823">
    <property type="entry name" value="Ceramidase_alk"/>
</dbReference>
<evidence type="ECO:0000313" key="3">
    <source>
        <dbReference type="EMBL" id="MFC6705010.1"/>
    </source>
</evidence>
<reference evidence="4" key="1">
    <citation type="journal article" date="2019" name="Int. J. Syst. Evol. Microbiol.">
        <title>The Global Catalogue of Microorganisms (GCM) 10K type strain sequencing project: providing services to taxonomists for standard genome sequencing and annotation.</title>
        <authorList>
            <consortium name="The Broad Institute Genomics Platform"/>
            <consortium name="The Broad Institute Genome Sequencing Center for Infectious Disease"/>
            <person name="Wu L."/>
            <person name="Ma J."/>
        </authorList>
    </citation>
    <scope>NUCLEOTIDE SEQUENCE [LARGE SCALE GENOMIC DNA]</scope>
    <source>
        <strain evidence="4">CCUG 58127</strain>
    </source>
</reference>
<comment type="caution">
    <text evidence="3">The sequence shown here is derived from an EMBL/GenBank/DDBJ whole genome shotgun (WGS) entry which is preliminary data.</text>
</comment>
<evidence type="ECO:0000256" key="1">
    <source>
        <dbReference type="ARBA" id="ARBA00009835"/>
    </source>
</evidence>
<protein>
    <submittedName>
        <fullName evidence="3">Neutral/alkaline non-lysosomal ceramidase C-terminal domain-containing protein</fullName>
    </submittedName>
</protein>
<dbReference type="InterPro" id="IPR031331">
    <property type="entry name" value="NEUT/ALK_ceramidase_C"/>
</dbReference>
<evidence type="ECO:0000313" key="4">
    <source>
        <dbReference type="Proteomes" id="UP001596298"/>
    </source>
</evidence>
<organism evidence="3 4">
    <name type="scientific">Flexivirga alba</name>
    <dbReference type="NCBI Taxonomy" id="702742"/>
    <lineage>
        <taxon>Bacteria</taxon>
        <taxon>Bacillati</taxon>
        <taxon>Actinomycetota</taxon>
        <taxon>Actinomycetes</taxon>
        <taxon>Micrococcales</taxon>
        <taxon>Dermacoccaceae</taxon>
        <taxon>Flexivirga</taxon>
    </lineage>
</organism>
<dbReference type="EMBL" id="JBHSWH010000001">
    <property type="protein sequence ID" value="MFC6705010.1"/>
    <property type="molecule type" value="Genomic_DNA"/>
</dbReference>
<dbReference type="InterPro" id="IPR038445">
    <property type="entry name" value="NCDase_C_sf"/>
</dbReference>
<keyword evidence="4" id="KW-1185">Reference proteome</keyword>
<sequence>MPVSSAGAPSPLGFLNLVPGVVYDNPPLGQKFGQVVTAPATSYTRGSRVTVEFVTGHPKNNLRRDGTFLEVQRKVGTSWKRVQDDGDFATKFVWTRKDVLLGSSTATITWDIPADAPAGTYRIVHHGSSKAPLTGQISDFTGISTEFTLG</sequence>
<feature type="domain" description="Neutral/alkaline non-lysosomal ceramidase C-terminal" evidence="2">
    <location>
        <begin position="15"/>
        <end position="149"/>
    </location>
</feature>
<dbReference type="Proteomes" id="UP001596298">
    <property type="component" value="Unassembled WGS sequence"/>
</dbReference>
<comment type="similarity">
    <text evidence="1">Belongs to the neutral ceramidase family.</text>
</comment>
<dbReference type="PANTHER" id="PTHR12670">
    <property type="entry name" value="CERAMIDASE"/>
    <property type="match status" value="1"/>
</dbReference>
<dbReference type="PANTHER" id="PTHR12670:SF1">
    <property type="entry name" value="NEUTRAL CERAMIDASE"/>
    <property type="match status" value="1"/>
</dbReference>
<evidence type="ECO:0000259" key="2">
    <source>
        <dbReference type="Pfam" id="PF17048"/>
    </source>
</evidence>
<accession>A0ABW2ADW1</accession>
<dbReference type="RefSeq" id="WP_382404823.1">
    <property type="nucleotide sequence ID" value="NZ_JBHSWH010000001.1"/>
</dbReference>
<name>A0ABW2ADW1_9MICO</name>
<dbReference type="Gene3D" id="2.60.40.2300">
    <property type="entry name" value="Neutral/alkaline non-lysosomal ceramidase, C-terminal domain"/>
    <property type="match status" value="1"/>
</dbReference>
<proteinExistence type="inferred from homology"/>
<dbReference type="Pfam" id="PF17048">
    <property type="entry name" value="Ceramidse_alk_C"/>
    <property type="match status" value="1"/>
</dbReference>
<gene>
    <name evidence="3" type="ORF">ACFQDH_06935</name>
</gene>